<evidence type="ECO:0000313" key="9">
    <source>
        <dbReference type="Proteomes" id="UP000245464"/>
    </source>
</evidence>
<reference evidence="10" key="4">
    <citation type="journal article" date="2022" name="Microb. Genom.">
        <title>A global pangenome for the wheat fungal pathogen Pyrenophora tritici-repentis and prediction of effector protein structural homology.</title>
        <authorList>
            <person name="Moolhuijzen P.M."/>
            <person name="See P.T."/>
            <person name="Shi G."/>
            <person name="Powell H.R."/>
            <person name="Cockram J."/>
            <person name="Jorgensen L.N."/>
            <person name="Benslimane H."/>
            <person name="Strelkov S.E."/>
            <person name="Turner J."/>
            <person name="Liu Z."/>
            <person name="Moffat C.S."/>
        </authorList>
    </citation>
    <scope>NUCLEOTIDE SEQUENCE [LARGE SCALE GENOMIC DNA]</scope>
</reference>
<keyword evidence="10" id="KW-1185">Reference proteome</keyword>
<dbReference type="SUPFAM" id="SSF53474">
    <property type="entry name" value="alpha/beta-Hydrolases"/>
    <property type="match status" value="1"/>
</dbReference>
<keyword evidence="5" id="KW-0576">Peroxisome</keyword>
<comment type="subcellular location">
    <subcellularLocation>
        <location evidence="1">Peroxisome</location>
    </subcellularLocation>
</comment>
<dbReference type="Pfam" id="PF00561">
    <property type="entry name" value="Abhydrolase_1"/>
    <property type="match status" value="1"/>
</dbReference>
<protein>
    <submittedName>
        <fullName evidence="8">Homoserine acetyltransferase family protein</fullName>
    </submittedName>
    <submittedName>
        <fullName evidence="7">MET2, Homoserine acetyltransferase</fullName>
    </submittedName>
</protein>
<feature type="domain" description="AB hydrolase-1" evidence="6">
    <location>
        <begin position="67"/>
        <end position="297"/>
    </location>
</feature>
<accession>A0A2W1CW32</accession>
<dbReference type="Proteomes" id="UP000245464">
    <property type="component" value="Chromosome 3"/>
</dbReference>
<evidence type="ECO:0000259" key="6">
    <source>
        <dbReference type="Pfam" id="PF00561"/>
    </source>
</evidence>
<evidence type="ECO:0000256" key="3">
    <source>
        <dbReference type="ARBA" id="ARBA00006886"/>
    </source>
</evidence>
<proteinExistence type="inferred from homology"/>
<dbReference type="PANTHER" id="PTHR32268">
    <property type="entry name" value="HOMOSERINE O-ACETYLTRANSFERASE"/>
    <property type="match status" value="1"/>
</dbReference>
<reference evidence="8" key="2">
    <citation type="submission" date="2021-05" db="EMBL/GenBank/DDBJ databases">
        <authorList>
            <person name="Moolhuijzen P.M."/>
            <person name="Moffat C.S."/>
        </authorList>
    </citation>
    <scope>NUCLEOTIDE SEQUENCE</scope>
    <source>
        <strain evidence="8">86-124</strain>
    </source>
</reference>
<dbReference type="GO" id="GO:0016747">
    <property type="term" value="F:acyltransferase activity, transferring groups other than amino-acyl groups"/>
    <property type="evidence" value="ECO:0007669"/>
    <property type="project" value="InterPro"/>
</dbReference>
<comment type="caution">
    <text evidence="7">The sequence shown here is derived from an EMBL/GenBank/DDBJ whole genome shotgun (WGS) entry which is preliminary data.</text>
</comment>
<dbReference type="InterPro" id="IPR008220">
    <property type="entry name" value="HAT_MetX-like"/>
</dbReference>
<dbReference type="AlphaFoldDB" id="A0A2W1CW32"/>
<reference evidence="7" key="1">
    <citation type="journal article" date="2018" name="BMC Genomics">
        <title>Comparative genomics of the wheat fungal pathogen Pyrenophora tritici-repentis reveals chromosomal variations and genome plasticity.</title>
        <authorList>
            <person name="Moolhuijzen P."/>
            <person name="See P.T."/>
            <person name="Hane J.K."/>
            <person name="Shi G."/>
            <person name="Liu Z."/>
            <person name="Oliver R.P."/>
            <person name="Moffat C.S."/>
        </authorList>
    </citation>
    <scope>NUCLEOTIDE SEQUENCE [LARGE SCALE GENOMIC DNA]</scope>
    <source>
        <strain evidence="7">M4</strain>
    </source>
</reference>
<name>A0A2W1CW32_9PLEO</name>
<gene>
    <name evidence="8" type="ORF">Ptr86124_004876</name>
    <name evidence="7" type="ORF">PtrM4_082430</name>
</gene>
<reference evidence="8" key="3">
    <citation type="journal article" date="2022" name="bioRxiv">
        <title>A global pangenome for the wheat fungal pathogen Pyrenophora tritici-repentis and prediction of effector protein structural homology.</title>
        <authorList>
            <person name="Moolhuijzen P."/>
            <person name="See P.T."/>
            <person name="Shi G."/>
            <person name="Powell H.R."/>
            <person name="Cockram J."/>
            <person name="Jorgensen L.N."/>
            <person name="Benslimane H."/>
            <person name="Strelkov S.E."/>
            <person name="Turner J."/>
            <person name="Liu Z."/>
            <person name="Moffat C.S."/>
        </authorList>
    </citation>
    <scope>NUCLEOTIDE SEQUENCE</scope>
    <source>
        <strain evidence="8">86-124</strain>
    </source>
</reference>
<dbReference type="EMBL" id="NRDI02000005">
    <property type="protein sequence ID" value="KAI1516339.1"/>
    <property type="molecule type" value="Genomic_DNA"/>
</dbReference>
<evidence type="ECO:0000313" key="8">
    <source>
        <dbReference type="EMBL" id="KAI1516339.1"/>
    </source>
</evidence>
<keyword evidence="7" id="KW-0808">Transferase</keyword>
<dbReference type="InterPro" id="IPR029058">
    <property type="entry name" value="AB_hydrolase_fold"/>
</dbReference>
<dbReference type="Gene3D" id="3.40.50.1820">
    <property type="entry name" value="alpha/beta hydrolase"/>
    <property type="match status" value="1"/>
</dbReference>
<dbReference type="InterPro" id="IPR000073">
    <property type="entry name" value="AB_hydrolase_1"/>
</dbReference>
<comment type="similarity">
    <text evidence="3">Belongs to the AB hydrolase superfamily. MetX family.</text>
</comment>
<dbReference type="PANTHER" id="PTHR32268:SF15">
    <property type="entry name" value="HOMOSERINE ACETYLTRANSFERASE FAMILY PROTEIN (AFU_ORTHOLOGUE AFUA_1G15350)"/>
    <property type="match status" value="1"/>
</dbReference>
<evidence type="ECO:0000313" key="7">
    <source>
        <dbReference type="EMBL" id="KAF7573338.1"/>
    </source>
</evidence>
<organism evidence="7 9">
    <name type="scientific">Pyrenophora tritici-repentis</name>
    <dbReference type="NCBI Taxonomy" id="45151"/>
    <lineage>
        <taxon>Eukaryota</taxon>
        <taxon>Fungi</taxon>
        <taxon>Dikarya</taxon>
        <taxon>Ascomycota</taxon>
        <taxon>Pezizomycotina</taxon>
        <taxon>Dothideomycetes</taxon>
        <taxon>Pleosporomycetidae</taxon>
        <taxon>Pleosporales</taxon>
        <taxon>Pleosporineae</taxon>
        <taxon>Pleosporaceae</taxon>
        <taxon>Pyrenophora</taxon>
    </lineage>
</organism>
<comment type="similarity">
    <text evidence="2">Belongs to the AB hydrolase superfamily. AKT2 hydrolase family.</text>
</comment>
<evidence type="ECO:0000256" key="4">
    <source>
        <dbReference type="ARBA" id="ARBA00023026"/>
    </source>
</evidence>
<dbReference type="OrthoDB" id="9972683at2759"/>
<dbReference type="EMBL" id="NQIK02000003">
    <property type="protein sequence ID" value="KAF7573338.1"/>
    <property type="molecule type" value="Genomic_DNA"/>
</dbReference>
<dbReference type="OMA" id="DCVRAQH"/>
<evidence type="ECO:0000256" key="1">
    <source>
        <dbReference type="ARBA" id="ARBA00004275"/>
    </source>
</evidence>
<evidence type="ECO:0000256" key="5">
    <source>
        <dbReference type="ARBA" id="ARBA00023140"/>
    </source>
</evidence>
<dbReference type="Proteomes" id="UP000249757">
    <property type="component" value="Unassembled WGS sequence"/>
</dbReference>
<evidence type="ECO:0000256" key="2">
    <source>
        <dbReference type="ARBA" id="ARBA00005668"/>
    </source>
</evidence>
<sequence>MSSQPVTEPLQTYEISDFKFHNGTTLPKLKLAYKILNPHNSKIAVVHTCFKGRIDSTLTHADGALKNHKIILIALLGNGESSSPSNTPNFPSQLEYMDCISAQYTLLTKELGIREVDVMLGFSMGGQITYHWVTSYPDFVKHAVVVCSSAKTSRHNYQFLEGPKAALESAVSPERGIRAFGKAYSAWLTSAEWFDEERYKEMGFQTLRDWDDVSTIQGYEGWTGDDLLVMLGMWQRGDVSRCTEAKTEEEALKSITAKVLLMPCETDQYFRPYVSEREITKLANGSLEIIPSIWGHIAGGGANPKDVEWMDHKIKLFLRGLA</sequence>
<keyword evidence="4" id="KW-0843">Virulence</keyword>
<dbReference type="GO" id="GO:0005777">
    <property type="term" value="C:peroxisome"/>
    <property type="evidence" value="ECO:0007669"/>
    <property type="project" value="UniProtKB-SubCell"/>
</dbReference>
<evidence type="ECO:0000313" key="10">
    <source>
        <dbReference type="Proteomes" id="UP000249757"/>
    </source>
</evidence>